<sequence>MNGEDRLWTVAELAAFLQKPKSWVYDNYRDLFPYYKIGQQVRFAPGEIRAALREMIRTEKGVA</sequence>
<evidence type="ECO:0000313" key="1">
    <source>
        <dbReference type="EMBL" id="TMQ79969.1"/>
    </source>
</evidence>
<name>A0A5C4IXU7_9ACTN</name>
<reference evidence="1 2" key="1">
    <citation type="submission" date="2019-05" db="EMBL/GenBank/DDBJ databases">
        <title>Draft genome sequence of Actinomadura sp. 14C53.</title>
        <authorList>
            <person name="Saricaoglu S."/>
            <person name="Isik K."/>
        </authorList>
    </citation>
    <scope>NUCLEOTIDE SEQUENCE [LARGE SCALE GENOMIC DNA]</scope>
    <source>
        <strain evidence="1 2">14C53</strain>
    </source>
</reference>
<dbReference type="RefSeq" id="WP_138650773.1">
    <property type="nucleotide sequence ID" value="NZ_VCKW01000570.1"/>
</dbReference>
<evidence type="ECO:0000313" key="2">
    <source>
        <dbReference type="Proteomes" id="UP000309174"/>
    </source>
</evidence>
<gene>
    <name evidence="1" type="ORF">ETD83_41875</name>
</gene>
<dbReference type="EMBL" id="VCKW01000570">
    <property type="protein sequence ID" value="TMQ79969.1"/>
    <property type="molecule type" value="Genomic_DNA"/>
</dbReference>
<proteinExistence type="predicted"/>
<comment type="caution">
    <text evidence="1">The sequence shown here is derived from an EMBL/GenBank/DDBJ whole genome shotgun (WGS) entry which is preliminary data.</text>
</comment>
<dbReference type="Proteomes" id="UP000309174">
    <property type="component" value="Unassembled WGS sequence"/>
</dbReference>
<dbReference type="AlphaFoldDB" id="A0A5C4IXU7"/>
<organism evidence="1 2">
    <name type="scientific">Actinomadura soli</name>
    <dbReference type="NCBI Taxonomy" id="2508997"/>
    <lineage>
        <taxon>Bacteria</taxon>
        <taxon>Bacillati</taxon>
        <taxon>Actinomycetota</taxon>
        <taxon>Actinomycetes</taxon>
        <taxon>Streptosporangiales</taxon>
        <taxon>Thermomonosporaceae</taxon>
        <taxon>Actinomadura</taxon>
    </lineage>
</organism>
<dbReference type="OrthoDB" id="5524782at2"/>
<accession>A0A5C4IXU7</accession>
<protein>
    <submittedName>
        <fullName evidence="1">Helix-turn-helix domain-containing protein</fullName>
    </submittedName>
</protein>
<keyword evidence="2" id="KW-1185">Reference proteome</keyword>